<dbReference type="Gene3D" id="3.90.1140.10">
    <property type="entry name" value="Cyclic phosphodiesterase"/>
    <property type="match status" value="1"/>
</dbReference>
<reference evidence="8 9" key="1">
    <citation type="journal article" date="2016" name="Mol. Biol. Evol.">
        <title>Comparative Genomics of Early-Diverging Mushroom-Forming Fungi Provides Insights into the Origins of Lignocellulose Decay Capabilities.</title>
        <authorList>
            <person name="Nagy L.G."/>
            <person name="Riley R."/>
            <person name="Tritt A."/>
            <person name="Adam C."/>
            <person name="Daum C."/>
            <person name="Floudas D."/>
            <person name="Sun H."/>
            <person name="Yadav J.S."/>
            <person name="Pangilinan J."/>
            <person name="Larsson K.H."/>
            <person name="Matsuura K."/>
            <person name="Barry K."/>
            <person name="Labutti K."/>
            <person name="Kuo R."/>
            <person name="Ohm R.A."/>
            <person name="Bhattacharya S.S."/>
            <person name="Shirouzu T."/>
            <person name="Yoshinaga Y."/>
            <person name="Martin F.M."/>
            <person name="Grigoriev I.V."/>
            <person name="Hibbett D.S."/>
        </authorList>
    </citation>
    <scope>NUCLEOTIDE SEQUENCE [LARGE SCALE GENOMIC DNA]</scope>
    <source>
        <strain evidence="8 9">93-53</strain>
    </source>
</reference>
<dbReference type="RefSeq" id="XP_040766835.1">
    <property type="nucleotide sequence ID" value="XM_040914002.1"/>
</dbReference>
<name>A0A165FK55_9APHY</name>
<dbReference type="OrthoDB" id="49151at2759"/>
<gene>
    <name evidence="8" type="ORF">LAESUDRAFT_801703</name>
</gene>
<dbReference type="GO" id="GO:0000175">
    <property type="term" value="F:3'-5'-RNA exonuclease activity"/>
    <property type="evidence" value="ECO:0007669"/>
    <property type="project" value="TreeGrafter"/>
</dbReference>
<evidence type="ECO:0000256" key="7">
    <source>
        <dbReference type="SAM" id="MobiDB-lite"/>
    </source>
</evidence>
<evidence type="ECO:0000256" key="4">
    <source>
        <dbReference type="ARBA" id="ARBA00023242"/>
    </source>
</evidence>
<dbReference type="Proteomes" id="UP000076871">
    <property type="component" value="Unassembled WGS sequence"/>
</dbReference>
<keyword evidence="1" id="KW-0540">Nuclease</keyword>
<feature type="compositionally biased region" description="Low complexity" evidence="7">
    <location>
        <begin position="268"/>
        <end position="284"/>
    </location>
</feature>
<feature type="compositionally biased region" description="Low complexity" evidence="7">
    <location>
        <begin position="240"/>
        <end position="250"/>
    </location>
</feature>
<dbReference type="InterPro" id="IPR027521">
    <property type="entry name" value="Usb1"/>
</dbReference>
<dbReference type="STRING" id="1314785.A0A165FK55"/>
<evidence type="ECO:0000313" key="8">
    <source>
        <dbReference type="EMBL" id="KZT09095.1"/>
    </source>
</evidence>
<evidence type="ECO:0000256" key="6">
    <source>
        <dbReference type="ARBA" id="ARBA00030030"/>
    </source>
</evidence>
<dbReference type="GO" id="GO:0034477">
    <property type="term" value="P:U6 snRNA 3'-end processing"/>
    <property type="evidence" value="ECO:0007669"/>
    <property type="project" value="InterPro"/>
</dbReference>
<dbReference type="InParanoid" id="A0A165FK55"/>
<evidence type="ECO:0000313" key="9">
    <source>
        <dbReference type="Proteomes" id="UP000076871"/>
    </source>
</evidence>
<dbReference type="GO" id="GO:0016829">
    <property type="term" value="F:lyase activity"/>
    <property type="evidence" value="ECO:0007669"/>
    <property type="project" value="UniProtKB-KW"/>
</dbReference>
<sequence length="337" mass="37362">MRRPVSLVSYSSSDENDSENSASVAPRKKRLPELPSSLTPHIPLDSPALHQGRIRTTPHVEGQFAAYVYVPLILDARSPLRKVVKQSYAYAKTVIPSLHPIGEQNFDSPAEKSSEARVSKLEHGDGGLELHISLTRPTYLRAHQREDLKRAVKAIAQCNQTFNASFASFSELINDERTRTFLTAEIGAGHQELKALSDALVPTLLAIKQQEFYSKPRFHISIAWALLDHPRTIEKDRNFSSSTPTSPPSSRQLSPGISNQVSEEEETSNSNKPSQPSPPQTSCSHRFPTIPSLPASLLSDLNRMFGSSLSSRHIGMFEVREIVIRIGKEVSRWPLAG</sequence>
<protein>
    <recommendedName>
        <fullName evidence="5">U6 snRNA phosphodiesterase 1</fullName>
    </recommendedName>
    <alternativeName>
        <fullName evidence="6">3'-5' RNA exonuclease USB1</fullName>
    </alternativeName>
</protein>
<evidence type="ECO:0000256" key="5">
    <source>
        <dbReference type="ARBA" id="ARBA00029543"/>
    </source>
</evidence>
<dbReference type="GeneID" id="63831030"/>
<feature type="compositionally biased region" description="Low complexity" evidence="7">
    <location>
        <begin position="1"/>
        <end position="23"/>
    </location>
</feature>
<dbReference type="GO" id="GO:0005634">
    <property type="term" value="C:nucleus"/>
    <property type="evidence" value="ECO:0007669"/>
    <property type="project" value="TreeGrafter"/>
</dbReference>
<accession>A0A165FK55</accession>
<evidence type="ECO:0000256" key="1">
    <source>
        <dbReference type="ARBA" id="ARBA00022722"/>
    </source>
</evidence>
<feature type="compositionally biased region" description="Polar residues" evidence="7">
    <location>
        <begin position="251"/>
        <end position="261"/>
    </location>
</feature>
<keyword evidence="2" id="KW-0378">Hydrolase</keyword>
<evidence type="ECO:0000256" key="3">
    <source>
        <dbReference type="ARBA" id="ARBA00023239"/>
    </source>
</evidence>
<dbReference type="FunCoup" id="A0A165FK55">
    <property type="interactions" value="191"/>
</dbReference>
<feature type="region of interest" description="Disordered" evidence="7">
    <location>
        <begin position="235"/>
        <end position="286"/>
    </location>
</feature>
<organism evidence="8 9">
    <name type="scientific">Laetiporus sulphureus 93-53</name>
    <dbReference type="NCBI Taxonomy" id="1314785"/>
    <lineage>
        <taxon>Eukaryota</taxon>
        <taxon>Fungi</taxon>
        <taxon>Dikarya</taxon>
        <taxon>Basidiomycota</taxon>
        <taxon>Agaricomycotina</taxon>
        <taxon>Agaricomycetes</taxon>
        <taxon>Polyporales</taxon>
        <taxon>Laetiporus</taxon>
    </lineage>
</organism>
<dbReference type="EMBL" id="KV427612">
    <property type="protein sequence ID" value="KZT09095.1"/>
    <property type="molecule type" value="Genomic_DNA"/>
</dbReference>
<keyword evidence="9" id="KW-1185">Reference proteome</keyword>
<dbReference type="AlphaFoldDB" id="A0A165FK55"/>
<dbReference type="Pfam" id="PF09749">
    <property type="entry name" value="HVSL"/>
    <property type="match status" value="1"/>
</dbReference>
<evidence type="ECO:0000256" key="2">
    <source>
        <dbReference type="ARBA" id="ARBA00022801"/>
    </source>
</evidence>
<proteinExistence type="predicted"/>
<dbReference type="PANTHER" id="PTHR13522">
    <property type="entry name" value="U6 SNRNA PHOSPHODIESTERASE 1"/>
    <property type="match status" value="1"/>
</dbReference>
<keyword evidence="4" id="KW-0539">Nucleus</keyword>
<feature type="region of interest" description="Disordered" evidence="7">
    <location>
        <begin position="1"/>
        <end position="49"/>
    </location>
</feature>
<dbReference type="PANTHER" id="PTHR13522:SF3">
    <property type="entry name" value="U6 SNRNA PHOSPHODIESTERASE 1"/>
    <property type="match status" value="1"/>
</dbReference>
<keyword evidence="3" id="KW-0456">Lyase</keyword>